<evidence type="ECO:0000313" key="2">
    <source>
        <dbReference type="EMBL" id="CAF1493991.1"/>
    </source>
</evidence>
<comment type="caution">
    <text evidence="2">The sequence shown here is derived from an EMBL/GenBank/DDBJ whole genome shotgun (WGS) entry which is preliminary data.</text>
</comment>
<evidence type="ECO:0000256" key="1">
    <source>
        <dbReference type="SAM" id="SignalP"/>
    </source>
</evidence>
<protein>
    <submittedName>
        <fullName evidence="2">Uncharacterized protein</fullName>
    </submittedName>
</protein>
<dbReference type="OrthoDB" id="10326422at2759"/>
<sequence>MNFIYVSVLLLIVRRTSSAVSYNWTYTYDPSSTAWNPLKGFVPYYYWTGPQPTINFPHSMENQYFSMKSLMRGPNLFDFSSIDSVLNNTAKRNHHAIVRVYADYPGKSLNSSIPDFSVEWTNNIFGIF</sequence>
<accession>A0A815SMU6</accession>
<organism evidence="2 3">
    <name type="scientific">Adineta ricciae</name>
    <name type="common">Rotifer</name>
    <dbReference type="NCBI Taxonomy" id="249248"/>
    <lineage>
        <taxon>Eukaryota</taxon>
        <taxon>Metazoa</taxon>
        <taxon>Spiralia</taxon>
        <taxon>Gnathifera</taxon>
        <taxon>Rotifera</taxon>
        <taxon>Eurotatoria</taxon>
        <taxon>Bdelloidea</taxon>
        <taxon>Adinetida</taxon>
        <taxon>Adinetidae</taxon>
        <taxon>Adineta</taxon>
    </lineage>
</organism>
<gene>
    <name evidence="2" type="ORF">EDS130_LOCUS42198</name>
</gene>
<feature type="chain" id="PRO_5032790781" evidence="1">
    <location>
        <begin position="19"/>
        <end position="128"/>
    </location>
</feature>
<dbReference type="EMBL" id="CAJNOJ010000600">
    <property type="protein sequence ID" value="CAF1493991.1"/>
    <property type="molecule type" value="Genomic_DNA"/>
</dbReference>
<dbReference type="Proteomes" id="UP000663852">
    <property type="component" value="Unassembled WGS sequence"/>
</dbReference>
<reference evidence="2" key="1">
    <citation type="submission" date="2021-02" db="EMBL/GenBank/DDBJ databases">
        <authorList>
            <person name="Nowell W R."/>
        </authorList>
    </citation>
    <scope>NUCLEOTIDE SEQUENCE</scope>
</reference>
<keyword evidence="1" id="KW-0732">Signal</keyword>
<name>A0A815SMU6_ADIRI</name>
<dbReference type="AlphaFoldDB" id="A0A815SMU6"/>
<evidence type="ECO:0000313" key="3">
    <source>
        <dbReference type="Proteomes" id="UP000663852"/>
    </source>
</evidence>
<feature type="signal peptide" evidence="1">
    <location>
        <begin position="1"/>
        <end position="18"/>
    </location>
</feature>
<proteinExistence type="predicted"/>